<dbReference type="SMART" id="SM00479">
    <property type="entry name" value="EXOIII"/>
    <property type="match status" value="1"/>
</dbReference>
<dbReference type="SUPFAM" id="SSF53098">
    <property type="entry name" value="Ribonuclease H-like"/>
    <property type="match status" value="1"/>
</dbReference>
<evidence type="ECO:0000256" key="3">
    <source>
        <dbReference type="ARBA" id="ARBA00022839"/>
    </source>
</evidence>
<dbReference type="PANTHER" id="PTHR30231:SF4">
    <property type="entry name" value="PROTEIN NEN2"/>
    <property type="match status" value="1"/>
</dbReference>
<dbReference type="Pfam" id="PF00929">
    <property type="entry name" value="RNase_T"/>
    <property type="match status" value="1"/>
</dbReference>
<protein>
    <submittedName>
        <fullName evidence="5">3'-5' exonuclease</fullName>
    </submittedName>
</protein>
<organism evidence="5 6">
    <name type="scientific">Deinococcus terrestris</name>
    <dbReference type="NCBI Taxonomy" id="2651870"/>
    <lineage>
        <taxon>Bacteria</taxon>
        <taxon>Thermotogati</taxon>
        <taxon>Deinococcota</taxon>
        <taxon>Deinococci</taxon>
        <taxon>Deinococcales</taxon>
        <taxon>Deinococcaceae</taxon>
        <taxon>Deinococcus</taxon>
    </lineage>
</organism>
<keyword evidence="2" id="KW-0378">Hydrolase</keyword>
<dbReference type="Gene3D" id="3.30.420.10">
    <property type="entry name" value="Ribonuclease H-like superfamily/Ribonuclease H"/>
    <property type="match status" value="1"/>
</dbReference>
<sequence length="200" mass="21632">MAPPPSSPFPDPPPRLAGLTQPIVFLDTETGGRDPRRHPLLTVGLVTLTPAGEVTRPLHLRVRHDSYDVEAEAMAVNGIDLTAHHAQAQPPEAVADAIRAYAAEEGRVMLGGHNFAFDLGFLRPLLPDLGTVFRRGQVDTKITAQFLIHTGLLPRKVGTSLDDLAAHFGITYQAHDALEDARATAEVYAACLRLVRSPQD</sequence>
<keyword evidence="1" id="KW-0540">Nuclease</keyword>
<dbReference type="Proteomes" id="UP000484842">
    <property type="component" value="Unassembled WGS sequence"/>
</dbReference>
<dbReference type="PANTHER" id="PTHR30231">
    <property type="entry name" value="DNA POLYMERASE III SUBUNIT EPSILON"/>
    <property type="match status" value="1"/>
</dbReference>
<evidence type="ECO:0000313" key="5">
    <source>
        <dbReference type="EMBL" id="MPY67251.1"/>
    </source>
</evidence>
<dbReference type="AlphaFoldDB" id="A0A7X1NXL0"/>
<accession>A0A7X1NXL0</accession>
<dbReference type="GO" id="GO:0003676">
    <property type="term" value="F:nucleic acid binding"/>
    <property type="evidence" value="ECO:0007669"/>
    <property type="project" value="InterPro"/>
</dbReference>
<dbReference type="GO" id="GO:0008408">
    <property type="term" value="F:3'-5' exonuclease activity"/>
    <property type="evidence" value="ECO:0007669"/>
    <property type="project" value="TreeGrafter"/>
</dbReference>
<name>A0A7X1NXL0_9DEIO</name>
<gene>
    <name evidence="5" type="ORF">F8S09_11190</name>
</gene>
<comment type="caution">
    <text evidence="5">The sequence shown here is derived from an EMBL/GenBank/DDBJ whole genome shotgun (WGS) entry which is preliminary data.</text>
</comment>
<dbReference type="RefSeq" id="WP_152871546.1">
    <property type="nucleotide sequence ID" value="NZ_WBSL01000004.1"/>
</dbReference>
<keyword evidence="6" id="KW-1185">Reference proteome</keyword>
<keyword evidence="3 5" id="KW-0269">Exonuclease</keyword>
<dbReference type="CDD" id="cd06127">
    <property type="entry name" value="DEDDh"/>
    <property type="match status" value="1"/>
</dbReference>
<dbReference type="InterPro" id="IPR012337">
    <property type="entry name" value="RNaseH-like_sf"/>
</dbReference>
<evidence type="ECO:0000256" key="1">
    <source>
        <dbReference type="ARBA" id="ARBA00022722"/>
    </source>
</evidence>
<dbReference type="EMBL" id="WBSL01000004">
    <property type="protein sequence ID" value="MPY67251.1"/>
    <property type="molecule type" value="Genomic_DNA"/>
</dbReference>
<reference evidence="5 6" key="1">
    <citation type="submission" date="2019-10" db="EMBL/GenBank/DDBJ databases">
        <title>Deinococcus sp. isolated from soil.</title>
        <authorList>
            <person name="Li Y."/>
            <person name="Wang J."/>
        </authorList>
    </citation>
    <scope>NUCLEOTIDE SEQUENCE [LARGE SCALE GENOMIC DNA]</scope>
    <source>
        <strain evidence="5 6">SDU3-2</strain>
    </source>
</reference>
<feature type="domain" description="Exonuclease" evidence="4">
    <location>
        <begin position="22"/>
        <end position="197"/>
    </location>
</feature>
<dbReference type="InterPro" id="IPR013520">
    <property type="entry name" value="Ribonucl_H"/>
</dbReference>
<evidence type="ECO:0000259" key="4">
    <source>
        <dbReference type="SMART" id="SM00479"/>
    </source>
</evidence>
<proteinExistence type="predicted"/>
<evidence type="ECO:0000313" key="6">
    <source>
        <dbReference type="Proteomes" id="UP000484842"/>
    </source>
</evidence>
<dbReference type="InterPro" id="IPR036397">
    <property type="entry name" value="RNaseH_sf"/>
</dbReference>
<evidence type="ECO:0000256" key="2">
    <source>
        <dbReference type="ARBA" id="ARBA00022801"/>
    </source>
</evidence>